<dbReference type="InterPro" id="IPR002575">
    <property type="entry name" value="Aminoglycoside_PTrfase"/>
</dbReference>
<dbReference type="PATRIC" id="fig|1131731.3.peg.4074"/>
<dbReference type="InterPro" id="IPR052077">
    <property type="entry name" value="CcrZ_PhaseVar_Mediator"/>
</dbReference>
<evidence type="ECO:0000313" key="3">
    <source>
        <dbReference type="Proteomes" id="UP000006315"/>
    </source>
</evidence>
<accession>K6D499</accession>
<protein>
    <submittedName>
        <fullName evidence="2">Phosphotransferase</fullName>
    </submittedName>
</protein>
<keyword evidence="3" id="KW-1185">Reference proteome</keyword>
<dbReference type="PANTHER" id="PTHR40086:SF1">
    <property type="entry name" value="CELL CYCLE REGULATOR CCRZ"/>
    <property type="match status" value="1"/>
</dbReference>
<organism evidence="2 3">
    <name type="scientific">Schinkia azotoformans LMG 9581</name>
    <dbReference type="NCBI Taxonomy" id="1131731"/>
    <lineage>
        <taxon>Bacteria</taxon>
        <taxon>Bacillati</taxon>
        <taxon>Bacillota</taxon>
        <taxon>Bacilli</taxon>
        <taxon>Bacillales</taxon>
        <taxon>Bacillaceae</taxon>
        <taxon>Calidifontibacillus/Schinkia group</taxon>
        <taxon>Schinkia</taxon>
    </lineage>
</organism>
<dbReference type="PANTHER" id="PTHR40086">
    <property type="entry name" value="PHOSPHOTRANSFERASE YTMP-RELATED"/>
    <property type="match status" value="1"/>
</dbReference>
<dbReference type="STRING" id="1131731.BAZO_19988"/>
<dbReference type="GeneID" id="89468656"/>
<dbReference type="SUPFAM" id="SSF56112">
    <property type="entry name" value="Protein kinase-like (PK-like)"/>
    <property type="match status" value="1"/>
</dbReference>
<evidence type="ECO:0000259" key="1">
    <source>
        <dbReference type="Pfam" id="PF01636"/>
    </source>
</evidence>
<dbReference type="GO" id="GO:0016740">
    <property type="term" value="F:transferase activity"/>
    <property type="evidence" value="ECO:0007669"/>
    <property type="project" value="UniProtKB-KW"/>
</dbReference>
<dbReference type="AlphaFoldDB" id="K6D499"/>
<dbReference type="Pfam" id="PF01636">
    <property type="entry name" value="APH"/>
    <property type="match status" value="1"/>
</dbReference>
<dbReference type="Gene3D" id="3.90.1200.10">
    <property type="match status" value="1"/>
</dbReference>
<evidence type="ECO:0000313" key="2">
    <source>
        <dbReference type="EMBL" id="EKN62883.1"/>
    </source>
</evidence>
<sequence length="266" mass="30844">MEISLDLGEGWEVFPAGGATGEAYIAQYEGQNKLFLKRNSSPFLAVLSAEGIVPKLIWTKRMENGDVITAQHWLKGRELKPIDMTDKAVAILLSKIHNSKELLNMLQRIGKKQLQPLQLLEDLKQILEKSLSTEKEICNSIQFLEQNLPYINHEYLGVCHCDVNHNNWLMSDEQELYLIDWDGAMIADPALDLGPLLYWYIPQNSWGDWLHNYGLELTANLERRMKWYVVYQTISAIVWYKNRNENHEYEQWIDQLGNMLSAFSIS</sequence>
<gene>
    <name evidence="2" type="ORF">BAZO_19988</name>
</gene>
<dbReference type="RefSeq" id="WP_003333239.1">
    <property type="nucleotide sequence ID" value="NZ_AJLR01000151.1"/>
</dbReference>
<comment type="caution">
    <text evidence="2">The sequence shown here is derived from an EMBL/GenBank/DDBJ whole genome shotgun (WGS) entry which is preliminary data.</text>
</comment>
<name>K6D499_SCHAZ</name>
<dbReference type="EMBL" id="AJLR01000151">
    <property type="protein sequence ID" value="EKN62883.1"/>
    <property type="molecule type" value="Genomic_DNA"/>
</dbReference>
<dbReference type="InterPro" id="IPR011009">
    <property type="entry name" value="Kinase-like_dom_sf"/>
</dbReference>
<feature type="domain" description="Aminoglycoside phosphotransferase" evidence="1">
    <location>
        <begin position="16"/>
        <end position="227"/>
    </location>
</feature>
<proteinExistence type="predicted"/>
<dbReference type="Proteomes" id="UP000006315">
    <property type="component" value="Unassembled WGS sequence"/>
</dbReference>
<keyword evidence="2" id="KW-0808">Transferase</keyword>
<reference evidence="2 3" key="1">
    <citation type="journal article" date="2012" name="Front. Microbiol.">
        <title>Redundancy and modularity in membrane-associated dissimilatory nitrate reduction in Bacillus.</title>
        <authorList>
            <person name="Heylen K."/>
            <person name="Keltjens J."/>
        </authorList>
    </citation>
    <scope>NUCLEOTIDE SEQUENCE [LARGE SCALE GENOMIC DNA]</scope>
    <source>
        <strain evidence="2 3">LMG 9581</strain>
    </source>
</reference>